<dbReference type="SMART" id="SM00500">
    <property type="entry name" value="SFM"/>
    <property type="match status" value="1"/>
</dbReference>
<dbReference type="Gene3D" id="2.130.10.10">
    <property type="entry name" value="YVTN repeat-like/Quinoprotein amine dehydrogenase"/>
    <property type="match status" value="3"/>
</dbReference>
<dbReference type="Proteomes" id="UP001476247">
    <property type="component" value="Unassembled WGS sequence"/>
</dbReference>
<dbReference type="InterPro" id="IPR014906">
    <property type="entry name" value="PRP4-like"/>
</dbReference>
<evidence type="ECO:0000313" key="7">
    <source>
        <dbReference type="Proteomes" id="UP001476247"/>
    </source>
</evidence>
<dbReference type="PANTHER" id="PTHR19846:SF0">
    <property type="entry name" value="PRE-MRNA PROCESSING FACTOR 4"/>
    <property type="match status" value="1"/>
</dbReference>
<feature type="compositionally biased region" description="Acidic residues" evidence="4">
    <location>
        <begin position="549"/>
        <end position="596"/>
    </location>
</feature>
<feature type="compositionally biased region" description="Acidic residues" evidence="4">
    <location>
        <begin position="127"/>
        <end position="144"/>
    </location>
</feature>
<dbReference type="PROSITE" id="PS00678">
    <property type="entry name" value="WD_REPEATS_1"/>
    <property type="match status" value="3"/>
</dbReference>
<feature type="region of interest" description="Disordered" evidence="4">
    <location>
        <begin position="549"/>
        <end position="605"/>
    </location>
</feature>
<evidence type="ECO:0000313" key="6">
    <source>
        <dbReference type="EMBL" id="GAA5798133.1"/>
    </source>
</evidence>
<proteinExistence type="predicted"/>
<dbReference type="PROSITE" id="PS50294">
    <property type="entry name" value="WD_REPEATS_REGION"/>
    <property type="match status" value="4"/>
</dbReference>
<dbReference type="InterPro" id="IPR001680">
    <property type="entry name" value="WD40_rpt"/>
</dbReference>
<dbReference type="PRINTS" id="PR00320">
    <property type="entry name" value="GPROTEINBRPT"/>
</dbReference>
<accession>A0ABP9XTP8</accession>
<evidence type="ECO:0000256" key="3">
    <source>
        <dbReference type="PROSITE-ProRule" id="PRU00221"/>
    </source>
</evidence>
<gene>
    <name evidence="6" type="ORF">HPULCUR_003533</name>
</gene>
<feature type="repeat" description="WD" evidence="3">
    <location>
        <begin position="339"/>
        <end position="380"/>
    </location>
</feature>
<dbReference type="Pfam" id="PF08799">
    <property type="entry name" value="PRP4"/>
    <property type="match status" value="1"/>
</dbReference>
<dbReference type="SUPFAM" id="SSF50978">
    <property type="entry name" value="WD40 repeat-like"/>
    <property type="match status" value="1"/>
</dbReference>
<feature type="domain" description="Pre-mRNA processing factor 4 (PRP4)-like" evidence="5">
    <location>
        <begin position="84"/>
        <end position="136"/>
    </location>
</feature>
<feature type="repeat" description="WD" evidence="3">
    <location>
        <begin position="205"/>
        <end position="246"/>
    </location>
</feature>
<dbReference type="CDD" id="cd00200">
    <property type="entry name" value="WD40"/>
    <property type="match status" value="1"/>
</dbReference>
<dbReference type="InterPro" id="IPR020472">
    <property type="entry name" value="WD40_PAC1"/>
</dbReference>
<sequence length="668" mass="74977">MDHDDSQISRLTSKPRVHFGSLEGQESVKRARAEEASSSSGGVDLDALDESMEPAYSINAGEADKQVLAEFERRKRAFQIAVPTDDKRVRQRLRDIGEPQCLFGEGPGDRRDRLRYLLSKSHGREIESEEDSGEEDEEEDDEEFFTAGTQELLEARKWMTTYSLGRAKQRNERQKEEHKITLPLLKASRQELHSKLKAYTNWSSQIADDRPIAQCAFSPDSKLLVTGSWSGLCKVWSVPNCEHTLTLKGHNDKVGGIAFHPESTISQAPSALNLASSGGDGLIQLWNLEKSTPIATLTGHARRVARIGFHPSGRYLGSASFDGTWRLWDVNTTQELLLQEGHAREVYSIAFQCDGSLVATGGLDAVGRVWDTRTGRSTMTLEGHVKDILGIDWSPNGYQLATASADHSVKIWDMRNLGNLYTISAHQSLVSDVKYSKGVPGTNNNSASDPHNIAGLYLTTSGYDGCVKIWSGDDFRLVKSLDGHEGKVMGVDISQDNKFIASSGYDRTFKLWADENLIKQDQVEEGLFDNLDEEMDPTVLDDMMNHINDEEEEEEEQEEEEEEEEEEEQEDEEAEEEEEDEEAEEEDDKMEEDEPQVPETLEQKSTAKRFRDLYMTKVTQAFGADLDIIRQEPNLNGARLNILIDSLEAGIDIFSSLEQEIILADEEK</sequence>
<dbReference type="SUPFAM" id="SSF158230">
    <property type="entry name" value="PRP4-like"/>
    <property type="match status" value="1"/>
</dbReference>
<dbReference type="Gene3D" id="4.10.280.110">
    <property type="entry name" value="Pre-mRNA processing factor 4 domain"/>
    <property type="match status" value="1"/>
</dbReference>
<evidence type="ECO:0000256" key="2">
    <source>
        <dbReference type="ARBA" id="ARBA00022737"/>
    </source>
</evidence>
<dbReference type="Pfam" id="PF14615">
    <property type="entry name" value="Rsa3"/>
    <property type="match status" value="1"/>
</dbReference>
<keyword evidence="1 3" id="KW-0853">WD repeat</keyword>
<name>A0ABP9XTP8_9FUNG</name>
<dbReference type="InterPro" id="IPR036322">
    <property type="entry name" value="WD40_repeat_dom_sf"/>
</dbReference>
<dbReference type="InterPro" id="IPR028217">
    <property type="entry name" value="Rsa3_C"/>
</dbReference>
<feature type="repeat" description="WD" evidence="3">
    <location>
        <begin position="381"/>
        <end position="422"/>
    </location>
</feature>
<feature type="region of interest" description="Disordered" evidence="4">
    <location>
        <begin position="121"/>
        <end position="144"/>
    </location>
</feature>
<dbReference type="InterPro" id="IPR036285">
    <property type="entry name" value="PRP4-like_sf"/>
</dbReference>
<reference evidence="6 7" key="1">
    <citation type="submission" date="2024-04" db="EMBL/GenBank/DDBJ databases">
        <title>genome sequences of Mucor flavus KT1a and Helicostylum pulchrum KT1b strains isolation_sourced from the surface of a dry-aged beef.</title>
        <authorList>
            <person name="Toyotome T."/>
            <person name="Hosono M."/>
            <person name="Torimaru M."/>
            <person name="Fukuda K."/>
            <person name="Mikami N."/>
        </authorList>
    </citation>
    <scope>NUCLEOTIDE SEQUENCE [LARGE SCALE GENOMIC DNA]</scope>
    <source>
        <strain evidence="6 7">KT1b</strain>
    </source>
</reference>
<protein>
    <recommendedName>
        <fullName evidence="5">Pre-mRNA processing factor 4 (PRP4)-like domain-containing protein</fullName>
    </recommendedName>
</protein>
<feature type="repeat" description="WD" evidence="3">
    <location>
        <begin position="297"/>
        <end position="338"/>
    </location>
</feature>
<evidence type="ECO:0000256" key="1">
    <source>
        <dbReference type="ARBA" id="ARBA00022574"/>
    </source>
</evidence>
<dbReference type="Pfam" id="PF00400">
    <property type="entry name" value="WD40"/>
    <property type="match status" value="7"/>
</dbReference>
<organism evidence="6 7">
    <name type="scientific">Helicostylum pulchrum</name>
    <dbReference type="NCBI Taxonomy" id="562976"/>
    <lineage>
        <taxon>Eukaryota</taxon>
        <taxon>Fungi</taxon>
        <taxon>Fungi incertae sedis</taxon>
        <taxon>Mucoromycota</taxon>
        <taxon>Mucoromycotina</taxon>
        <taxon>Mucoromycetes</taxon>
        <taxon>Mucorales</taxon>
        <taxon>Mucorineae</taxon>
        <taxon>Mucoraceae</taxon>
        <taxon>Helicostylum</taxon>
    </lineage>
</organism>
<dbReference type="EMBL" id="BAABUJ010000009">
    <property type="protein sequence ID" value="GAA5798133.1"/>
    <property type="molecule type" value="Genomic_DNA"/>
</dbReference>
<keyword evidence="7" id="KW-1185">Reference proteome</keyword>
<evidence type="ECO:0000259" key="5">
    <source>
        <dbReference type="SMART" id="SM00500"/>
    </source>
</evidence>
<feature type="region of interest" description="Disordered" evidence="4">
    <location>
        <begin position="1"/>
        <end position="49"/>
    </location>
</feature>
<dbReference type="InterPro" id="IPR019775">
    <property type="entry name" value="WD40_repeat_CS"/>
</dbReference>
<keyword evidence="2" id="KW-0677">Repeat</keyword>
<dbReference type="PANTHER" id="PTHR19846">
    <property type="entry name" value="WD40 REPEAT PROTEIN"/>
    <property type="match status" value="1"/>
</dbReference>
<dbReference type="InterPro" id="IPR015943">
    <property type="entry name" value="WD40/YVTN_repeat-like_dom_sf"/>
</dbReference>
<dbReference type="PROSITE" id="PS50082">
    <property type="entry name" value="WD_REPEATS_2"/>
    <property type="match status" value="6"/>
</dbReference>
<evidence type="ECO:0000256" key="4">
    <source>
        <dbReference type="SAM" id="MobiDB-lite"/>
    </source>
</evidence>
<feature type="repeat" description="WD" evidence="3">
    <location>
        <begin position="481"/>
        <end position="512"/>
    </location>
</feature>
<comment type="caution">
    <text evidence="6">The sequence shown here is derived from an EMBL/GenBank/DDBJ whole genome shotgun (WGS) entry which is preliminary data.</text>
</comment>
<dbReference type="SMART" id="SM00320">
    <property type="entry name" value="WD40"/>
    <property type="match status" value="7"/>
</dbReference>
<feature type="repeat" description="WD" evidence="3">
    <location>
        <begin position="247"/>
        <end position="296"/>
    </location>
</feature>
<feature type="compositionally biased region" description="Basic and acidic residues" evidence="4">
    <location>
        <begin position="26"/>
        <end position="35"/>
    </location>
</feature>